<dbReference type="RefSeq" id="WP_159435717.1">
    <property type="nucleotide sequence ID" value="NZ_FTOK01000015.1"/>
</dbReference>
<keyword evidence="2" id="KW-1185">Reference proteome</keyword>
<dbReference type="EMBL" id="FTOK01000015">
    <property type="protein sequence ID" value="SIS97884.1"/>
    <property type="molecule type" value="Genomic_DNA"/>
</dbReference>
<organism evidence="1 2">
    <name type="scientific">Salimicrobium salexigens</name>
    <dbReference type="NCBI Taxonomy" id="908941"/>
    <lineage>
        <taxon>Bacteria</taxon>
        <taxon>Bacillati</taxon>
        <taxon>Bacillota</taxon>
        <taxon>Bacilli</taxon>
        <taxon>Bacillales</taxon>
        <taxon>Bacillaceae</taxon>
        <taxon>Salimicrobium</taxon>
    </lineage>
</organism>
<comment type="caution">
    <text evidence="1">The sequence shown here is derived from an EMBL/GenBank/DDBJ whole genome shotgun (WGS) entry which is preliminary data.</text>
</comment>
<evidence type="ECO:0000313" key="1">
    <source>
        <dbReference type="EMBL" id="SIS97884.1"/>
    </source>
</evidence>
<evidence type="ECO:0000313" key="2">
    <source>
        <dbReference type="Proteomes" id="UP000199777"/>
    </source>
</evidence>
<gene>
    <name evidence="1" type="ORF">SAMN05421758_11525</name>
</gene>
<accession>A0ABY1KZP3</accession>
<sequence length="111" mass="12271">MVLIPDQAVVCTLDPVEVLIPDQAVVCTPDPVEVLIQDQAVVCTLDPVEVLIPDQAVVCTPDPVEAFIMGQGEDYMQGRVEECTQGLTLPHIWPYTRLGLYLRKNSVRLAR</sequence>
<proteinExistence type="predicted"/>
<name>A0ABY1KZP3_9BACI</name>
<reference evidence="1 2" key="1">
    <citation type="submission" date="2017-01" db="EMBL/GenBank/DDBJ databases">
        <authorList>
            <person name="Varghese N."/>
            <person name="Submissions S."/>
        </authorList>
    </citation>
    <scope>NUCLEOTIDE SEQUENCE [LARGE SCALE GENOMIC DNA]</scope>
    <source>
        <strain evidence="1 2">DSM 22782</strain>
    </source>
</reference>
<protein>
    <submittedName>
        <fullName evidence="1">Uncharacterized protein</fullName>
    </submittedName>
</protein>
<dbReference type="Proteomes" id="UP000199777">
    <property type="component" value="Unassembled WGS sequence"/>
</dbReference>